<dbReference type="RefSeq" id="XP_024752020.1">
    <property type="nucleotide sequence ID" value="XM_024896726.1"/>
</dbReference>
<gene>
    <name evidence="3" type="ORF">BBK36DRAFT_1191605</name>
</gene>
<protein>
    <submittedName>
        <fullName evidence="3">Uncharacterized protein</fullName>
    </submittedName>
</protein>
<reference evidence="4" key="1">
    <citation type="submission" date="2016-07" db="EMBL/GenBank/DDBJ databases">
        <title>Multiple horizontal gene transfer events from other fungi enriched the ability of initially mycotrophic Trichoderma (Ascomycota) to feed on dead plant biomass.</title>
        <authorList>
            <consortium name="DOE Joint Genome Institute"/>
            <person name="Atanasova L."/>
            <person name="Chenthamara K."/>
            <person name="Zhang J."/>
            <person name="Grujic M."/>
            <person name="Henrissat B."/>
            <person name="Kuo A."/>
            <person name="Aerts A."/>
            <person name="Salamov A."/>
            <person name="Lipzen A."/>
            <person name="Labutti K."/>
            <person name="Barry K."/>
            <person name="Miao Y."/>
            <person name="Rahimi M.J."/>
            <person name="Shen Q."/>
            <person name="Grigoriev I.V."/>
            <person name="Kubicek C.P."/>
            <person name="Druzhinina I.S."/>
        </authorList>
    </citation>
    <scope>NUCLEOTIDE SEQUENCE [LARGE SCALE GENOMIC DNA]</scope>
    <source>
        <strain evidence="4">TUCIM 6016</strain>
    </source>
</reference>
<feature type="signal peptide" evidence="2">
    <location>
        <begin position="1"/>
        <end position="20"/>
    </location>
</feature>
<keyword evidence="4" id="KW-1185">Reference proteome</keyword>
<feature type="chain" id="PRO_5015474845" evidence="2">
    <location>
        <begin position="21"/>
        <end position="273"/>
    </location>
</feature>
<evidence type="ECO:0000256" key="1">
    <source>
        <dbReference type="SAM" id="MobiDB-lite"/>
    </source>
</evidence>
<evidence type="ECO:0000256" key="2">
    <source>
        <dbReference type="SAM" id="SignalP"/>
    </source>
</evidence>
<organism evidence="3 4">
    <name type="scientific">Trichoderma citrinoviride</name>
    <dbReference type="NCBI Taxonomy" id="58853"/>
    <lineage>
        <taxon>Eukaryota</taxon>
        <taxon>Fungi</taxon>
        <taxon>Dikarya</taxon>
        <taxon>Ascomycota</taxon>
        <taxon>Pezizomycotina</taxon>
        <taxon>Sordariomycetes</taxon>
        <taxon>Hypocreomycetidae</taxon>
        <taxon>Hypocreales</taxon>
        <taxon>Hypocreaceae</taxon>
        <taxon>Trichoderma</taxon>
    </lineage>
</organism>
<dbReference type="EMBL" id="KZ680209">
    <property type="protein sequence ID" value="PTB68700.1"/>
    <property type="molecule type" value="Genomic_DNA"/>
</dbReference>
<accession>A0A2T4BHA5</accession>
<keyword evidence="2" id="KW-0732">Signal</keyword>
<name>A0A2T4BHA5_9HYPO</name>
<dbReference type="GeneID" id="36604844"/>
<sequence length="273" mass="30370">MVLPLPPGLLLMLHSPSILAVPPFVQFSESMPAMDDVVPYSAGGADRRLLRGSPLKLQPCFRLCWHGRTFASAMAPRYGCSSALAGGRSRSTRWTWATLNFVREQCCFLPQACLVEQVLASNSSSSSSSSSKGRQQQRVQPGKAQRRGSSVCLKAWRAIGRFGGRRSWAFGSPRQRAEWQSVRMLARLAELQPDHLYPMPRGASDWFGWVESGREAFDGGWLTWDGVMSTPAAGRFVLSRAWRRREDEGEAKPCPTVDVAERFKAHKEQAGKR</sequence>
<proteinExistence type="predicted"/>
<dbReference type="Proteomes" id="UP000241546">
    <property type="component" value="Unassembled WGS sequence"/>
</dbReference>
<dbReference type="AlphaFoldDB" id="A0A2T4BHA5"/>
<feature type="region of interest" description="Disordered" evidence="1">
    <location>
        <begin position="123"/>
        <end position="148"/>
    </location>
</feature>
<evidence type="ECO:0000313" key="4">
    <source>
        <dbReference type="Proteomes" id="UP000241546"/>
    </source>
</evidence>
<evidence type="ECO:0000313" key="3">
    <source>
        <dbReference type="EMBL" id="PTB68700.1"/>
    </source>
</evidence>